<evidence type="ECO:0000313" key="2">
    <source>
        <dbReference type="Proteomes" id="UP001162992"/>
    </source>
</evidence>
<dbReference type="Proteomes" id="UP001162992">
    <property type="component" value="Chromosome 23"/>
</dbReference>
<reference evidence="2" key="1">
    <citation type="journal article" date="2024" name="Proc. Natl. Acad. Sci. U.S.A.">
        <title>Extraordinary preservation of gene collinearity over three hundred million years revealed in homosporous lycophytes.</title>
        <authorList>
            <person name="Li C."/>
            <person name="Wickell D."/>
            <person name="Kuo L.Y."/>
            <person name="Chen X."/>
            <person name="Nie B."/>
            <person name="Liao X."/>
            <person name="Peng D."/>
            <person name="Ji J."/>
            <person name="Jenkins J."/>
            <person name="Williams M."/>
            <person name="Shu S."/>
            <person name="Plott C."/>
            <person name="Barry K."/>
            <person name="Rajasekar S."/>
            <person name="Grimwood J."/>
            <person name="Han X."/>
            <person name="Sun S."/>
            <person name="Hou Z."/>
            <person name="He W."/>
            <person name="Dai G."/>
            <person name="Sun C."/>
            <person name="Schmutz J."/>
            <person name="Leebens-Mack J.H."/>
            <person name="Li F.W."/>
            <person name="Wang L."/>
        </authorList>
    </citation>
    <scope>NUCLEOTIDE SEQUENCE [LARGE SCALE GENOMIC DNA]</scope>
    <source>
        <strain evidence="2">cv. PW_Plant_1</strain>
    </source>
</reference>
<accession>A0ACC2A9Q1</accession>
<protein>
    <submittedName>
        <fullName evidence="1">Uncharacterized protein</fullName>
    </submittedName>
</protein>
<comment type="caution">
    <text evidence="1">The sequence shown here is derived from an EMBL/GenBank/DDBJ whole genome shotgun (WGS) entry which is preliminary data.</text>
</comment>
<name>A0ACC2A9Q1_DIPCM</name>
<organism evidence="1 2">
    <name type="scientific">Diphasiastrum complanatum</name>
    <name type="common">Issler's clubmoss</name>
    <name type="synonym">Lycopodium complanatum</name>
    <dbReference type="NCBI Taxonomy" id="34168"/>
    <lineage>
        <taxon>Eukaryota</taxon>
        <taxon>Viridiplantae</taxon>
        <taxon>Streptophyta</taxon>
        <taxon>Embryophyta</taxon>
        <taxon>Tracheophyta</taxon>
        <taxon>Lycopodiopsida</taxon>
        <taxon>Lycopodiales</taxon>
        <taxon>Lycopodiaceae</taxon>
        <taxon>Lycopodioideae</taxon>
        <taxon>Diphasiastrum</taxon>
    </lineage>
</organism>
<dbReference type="EMBL" id="CM055114">
    <property type="protein sequence ID" value="KAJ7514287.1"/>
    <property type="molecule type" value="Genomic_DNA"/>
</dbReference>
<gene>
    <name evidence="1" type="ORF">O6H91_23G037200</name>
</gene>
<evidence type="ECO:0000313" key="1">
    <source>
        <dbReference type="EMBL" id="KAJ7514287.1"/>
    </source>
</evidence>
<keyword evidence="2" id="KW-1185">Reference proteome</keyword>
<sequence length="68" mass="7739">MNIQERFDMHASMQFTQDTHNGMCPKGQAEMQTKPYQSLVGSLMYVIACNKPNIGMILTKLTRFLSDP</sequence>
<proteinExistence type="predicted"/>